<accession>A0AAC8Z1R4</accession>
<reference evidence="2" key="1">
    <citation type="submission" date="2015-11" db="EMBL/GenBank/DDBJ databases">
        <title>Complete genome sequence of a polyethylene-glycol degrader Sphingopyxis macrogoltabida 203N (NBRC 111659).</title>
        <authorList>
            <person name="Yoshiyuki O."/>
            <person name="Shouta N."/>
            <person name="Nagata Y."/>
            <person name="Numata M."/>
            <person name="Tsuchikane K."/>
            <person name="Hosoyama A."/>
            <person name="Yamazoe A."/>
            <person name="Tsuda M."/>
            <person name="Fujita N."/>
            <person name="Kawai F."/>
        </authorList>
    </citation>
    <scope>NUCLEOTIDE SEQUENCE [LARGE SCALE GENOMIC DNA]</scope>
    <source>
        <strain evidence="2">203N</strain>
    </source>
</reference>
<gene>
    <name evidence="1" type="ORF">ATM17_15130</name>
</gene>
<name>A0AAC8Z1R4_SPHMC</name>
<keyword evidence="2" id="KW-1185">Reference proteome</keyword>
<evidence type="ECO:0000313" key="1">
    <source>
        <dbReference type="EMBL" id="AMU90358.1"/>
    </source>
</evidence>
<dbReference type="RefSeq" id="WP_054729101.1">
    <property type="nucleotide sequence ID" value="NZ_CP013344.1"/>
</dbReference>
<organism evidence="1 2">
    <name type="scientific">Sphingopyxis macrogoltabida</name>
    <name type="common">Sphingomonas macrogoltabidus</name>
    <dbReference type="NCBI Taxonomy" id="33050"/>
    <lineage>
        <taxon>Bacteria</taxon>
        <taxon>Pseudomonadati</taxon>
        <taxon>Pseudomonadota</taxon>
        <taxon>Alphaproteobacteria</taxon>
        <taxon>Sphingomonadales</taxon>
        <taxon>Sphingomonadaceae</taxon>
        <taxon>Sphingopyxis</taxon>
    </lineage>
</organism>
<sequence>MKGSECCAAPCRFWNALKDANSRRSEDEEPIGQCRRSAPTFDGAMYAFTRRYEGCAETAGLINATSYPYTQGYDWCGEFEPDGFQGPC</sequence>
<proteinExistence type="predicted"/>
<dbReference type="KEGG" id="smaz:LH19_14525"/>
<dbReference type="EMBL" id="CP013344">
    <property type="protein sequence ID" value="AMU90358.1"/>
    <property type="molecule type" value="Genomic_DNA"/>
</dbReference>
<evidence type="ECO:0000313" key="2">
    <source>
        <dbReference type="Proteomes" id="UP000076088"/>
    </source>
</evidence>
<protein>
    <submittedName>
        <fullName evidence="1">Uncharacterized protein</fullName>
    </submittedName>
</protein>
<reference evidence="1 2" key="2">
    <citation type="journal article" date="2016" name="Genome Announc.">
        <title>Complete Genome Sequence of Sphingopyxis macrogoltabida Strain 203N (NBRC 111659), a Polyethylene Glycol Degrader.</title>
        <authorList>
            <person name="Ohtsubo Y."/>
            <person name="Nonoyama S."/>
            <person name="Nagata Y."/>
            <person name="Numata M."/>
            <person name="Tsuchikane K."/>
            <person name="Hosoyama A."/>
            <person name="Yamazoe A."/>
            <person name="Tsuda M."/>
            <person name="Fujita N."/>
            <person name="Kawai F."/>
        </authorList>
    </citation>
    <scope>NUCLEOTIDE SEQUENCE [LARGE SCALE GENOMIC DNA]</scope>
    <source>
        <strain evidence="1 2">203N</strain>
    </source>
</reference>
<dbReference type="Proteomes" id="UP000076088">
    <property type="component" value="Chromosome"/>
</dbReference>
<dbReference type="AlphaFoldDB" id="A0AAC8Z1R4"/>